<keyword evidence="2" id="KW-0328">Glycosyltransferase</keyword>
<evidence type="ECO:0000259" key="1">
    <source>
        <dbReference type="Pfam" id="PF14681"/>
    </source>
</evidence>
<keyword evidence="3" id="KW-1185">Reference proteome</keyword>
<dbReference type="Proteomes" id="UP000278143">
    <property type="component" value="Unassembled WGS sequence"/>
</dbReference>
<keyword evidence="2" id="KW-0808">Transferase</keyword>
<dbReference type="AlphaFoldDB" id="A0A4P9Z1A1"/>
<sequence length="105" mass="11573">MAYSLYYVKLPQDIASRYCLLLDPMLATGGSASKAIEVLLEHGVAEERILFLNLITCPEGIDRLVSKFPKIRIVTAEVDPGLDEDKYISPGLGDFGCRYFGTNGE</sequence>
<accession>A0A4P9Z1A1</accession>
<dbReference type="SUPFAM" id="SSF53271">
    <property type="entry name" value="PRTase-like"/>
    <property type="match status" value="1"/>
</dbReference>
<protein>
    <submittedName>
        <fullName evidence="2">Uracil phosphoribosyltransferase-domain-containing protein</fullName>
    </submittedName>
</protein>
<evidence type="ECO:0000313" key="2">
    <source>
        <dbReference type="EMBL" id="RKP25712.1"/>
    </source>
</evidence>
<dbReference type="Gene3D" id="3.40.50.2020">
    <property type="match status" value="1"/>
</dbReference>
<feature type="domain" description="Phosphoribosyltransferase" evidence="1">
    <location>
        <begin position="4"/>
        <end position="102"/>
    </location>
</feature>
<name>A0A4P9Z1A1_9FUNG</name>
<dbReference type="InterPro" id="IPR029057">
    <property type="entry name" value="PRTase-like"/>
</dbReference>
<organism evidence="2 3">
    <name type="scientific">Syncephalis pseudoplumigaleata</name>
    <dbReference type="NCBI Taxonomy" id="1712513"/>
    <lineage>
        <taxon>Eukaryota</taxon>
        <taxon>Fungi</taxon>
        <taxon>Fungi incertae sedis</taxon>
        <taxon>Zoopagomycota</taxon>
        <taxon>Zoopagomycotina</taxon>
        <taxon>Zoopagomycetes</taxon>
        <taxon>Zoopagales</taxon>
        <taxon>Piptocephalidaceae</taxon>
        <taxon>Syncephalis</taxon>
    </lineage>
</organism>
<evidence type="ECO:0000313" key="3">
    <source>
        <dbReference type="Proteomes" id="UP000278143"/>
    </source>
</evidence>
<dbReference type="OrthoDB" id="106623at2759"/>
<dbReference type="CDD" id="cd06223">
    <property type="entry name" value="PRTases_typeI"/>
    <property type="match status" value="1"/>
</dbReference>
<dbReference type="InterPro" id="IPR000836">
    <property type="entry name" value="PRTase_dom"/>
</dbReference>
<reference evidence="3" key="1">
    <citation type="journal article" date="2018" name="Nat. Microbiol.">
        <title>Leveraging single-cell genomics to expand the fungal tree of life.</title>
        <authorList>
            <person name="Ahrendt S.R."/>
            <person name="Quandt C.A."/>
            <person name="Ciobanu D."/>
            <person name="Clum A."/>
            <person name="Salamov A."/>
            <person name="Andreopoulos B."/>
            <person name="Cheng J.F."/>
            <person name="Woyke T."/>
            <person name="Pelin A."/>
            <person name="Henrissat B."/>
            <person name="Reynolds N.K."/>
            <person name="Benny G.L."/>
            <person name="Smith M.E."/>
            <person name="James T.Y."/>
            <person name="Grigoriev I.V."/>
        </authorList>
    </citation>
    <scope>NUCLEOTIDE SEQUENCE [LARGE SCALE GENOMIC DNA]</scope>
    <source>
        <strain evidence="3">Benny S71-1</strain>
    </source>
</reference>
<dbReference type="Pfam" id="PF14681">
    <property type="entry name" value="UPRTase"/>
    <property type="match status" value="1"/>
</dbReference>
<dbReference type="GO" id="GO:0016757">
    <property type="term" value="F:glycosyltransferase activity"/>
    <property type="evidence" value="ECO:0007669"/>
    <property type="project" value="UniProtKB-KW"/>
</dbReference>
<dbReference type="EMBL" id="KZ989645">
    <property type="protein sequence ID" value="RKP25712.1"/>
    <property type="molecule type" value="Genomic_DNA"/>
</dbReference>
<proteinExistence type="predicted"/>
<gene>
    <name evidence="2" type="ORF">SYNPS1DRAFT_32910</name>
</gene>